<evidence type="ECO:0000313" key="5">
    <source>
        <dbReference type="EMBL" id="KAK6303550.1"/>
    </source>
</evidence>
<evidence type="ECO:0000256" key="2">
    <source>
        <dbReference type="SAM" id="MobiDB-lite"/>
    </source>
</evidence>
<evidence type="ECO:0000256" key="3">
    <source>
        <dbReference type="SAM" id="Phobius"/>
    </source>
</evidence>
<evidence type="ECO:0000256" key="1">
    <source>
        <dbReference type="SAM" id="Coils"/>
    </source>
</evidence>
<accession>A0AAN8LCN2</accession>
<proteinExistence type="predicted"/>
<dbReference type="Pfam" id="PF12037">
    <property type="entry name" value="ATAD3_N"/>
    <property type="match status" value="1"/>
</dbReference>
<evidence type="ECO:0000313" key="6">
    <source>
        <dbReference type="Proteomes" id="UP001356427"/>
    </source>
</evidence>
<feature type="transmembrane region" description="Helical" evidence="3">
    <location>
        <begin position="254"/>
        <end position="279"/>
    </location>
</feature>
<keyword evidence="3" id="KW-0472">Membrane</keyword>
<feature type="domain" description="ATPase family AAA" evidence="4">
    <location>
        <begin position="2"/>
        <end position="52"/>
    </location>
</feature>
<feature type="coiled-coil region" evidence="1">
    <location>
        <begin position="12"/>
        <end position="42"/>
    </location>
</feature>
<dbReference type="PANTHER" id="PTHR28666:SF1">
    <property type="entry name" value="TRANSMEMBRANE PROTEIN 240"/>
    <property type="match status" value="1"/>
</dbReference>
<dbReference type="Pfam" id="PF15207">
    <property type="entry name" value="TMEM240"/>
    <property type="match status" value="1"/>
</dbReference>
<comment type="caution">
    <text evidence="5">The sequence shown here is derived from an EMBL/GenBank/DDBJ whole genome shotgun (WGS) entry which is preliminary data.</text>
</comment>
<evidence type="ECO:0000259" key="4">
    <source>
        <dbReference type="Pfam" id="PF12037"/>
    </source>
</evidence>
<sequence>MAWRQENELLHVEAESAARAQVEQENADLIREQIRLEAAEHRQTVLESIRSQHVGCFDHMSMTVLDLGATLNAFLYRTGEQSNKLVYASVDRFVIKPATIGRMRMKLAAFDYGQKCSDIAIRAAGMSVNWVWPGRLGHLSNQHTSFPSPFPAQQPRGTDPSTTGSAPSNRRITGRGVDCEDRDSLFNGHERNTGSLSQNYILPHLREGEDRVCHCNCGRHHVHYVIPYDGDHSLVDSSENYFVGDSVTKQEMDLMLGLLLGFCISWLLLWLDGVLHCAVRAWRASRYYDTPSWSWLPSFCNLRDLRRRAQLRQLEDSSGNMVHIKQKLYHNGHPSPRHL</sequence>
<name>A0AAN8LCN2_9TELE</name>
<dbReference type="InterPro" id="IPR027947">
    <property type="entry name" value="TMEM240"/>
</dbReference>
<reference evidence="5 6" key="1">
    <citation type="submission" date="2021-04" db="EMBL/GenBank/DDBJ databases">
        <authorList>
            <person name="De Guttry C."/>
            <person name="Zahm M."/>
            <person name="Klopp C."/>
            <person name="Cabau C."/>
            <person name="Louis A."/>
            <person name="Berthelot C."/>
            <person name="Parey E."/>
            <person name="Roest Crollius H."/>
            <person name="Montfort J."/>
            <person name="Robinson-Rechavi M."/>
            <person name="Bucao C."/>
            <person name="Bouchez O."/>
            <person name="Gislard M."/>
            <person name="Lluch J."/>
            <person name="Milhes M."/>
            <person name="Lampietro C."/>
            <person name="Lopez Roques C."/>
            <person name="Donnadieu C."/>
            <person name="Braasch I."/>
            <person name="Desvignes T."/>
            <person name="Postlethwait J."/>
            <person name="Bobe J."/>
            <person name="Wedekind C."/>
            <person name="Guiguen Y."/>
        </authorList>
    </citation>
    <scope>NUCLEOTIDE SEQUENCE [LARGE SCALE GENOMIC DNA]</scope>
    <source>
        <strain evidence="5">Cs_M1</strain>
        <tissue evidence="5">Blood</tissue>
    </source>
</reference>
<keyword evidence="6" id="KW-1185">Reference proteome</keyword>
<feature type="compositionally biased region" description="Polar residues" evidence="2">
    <location>
        <begin position="155"/>
        <end position="171"/>
    </location>
</feature>
<dbReference type="Proteomes" id="UP001356427">
    <property type="component" value="Unassembled WGS sequence"/>
</dbReference>
<keyword evidence="3" id="KW-0812">Transmembrane</keyword>
<keyword evidence="1" id="KW-0175">Coiled coil</keyword>
<protein>
    <recommendedName>
        <fullName evidence="4">ATPase family AAA domain-containing protein</fullName>
    </recommendedName>
</protein>
<gene>
    <name evidence="5" type="ORF">J4Q44_G00260040</name>
</gene>
<dbReference type="AlphaFoldDB" id="A0AAN8LCN2"/>
<dbReference type="EMBL" id="JAGTTL010000024">
    <property type="protein sequence ID" value="KAK6303550.1"/>
    <property type="molecule type" value="Genomic_DNA"/>
</dbReference>
<feature type="region of interest" description="Disordered" evidence="2">
    <location>
        <begin position="143"/>
        <end position="178"/>
    </location>
</feature>
<dbReference type="InterPro" id="IPR021911">
    <property type="entry name" value="ATAD3_N"/>
</dbReference>
<organism evidence="5 6">
    <name type="scientific">Coregonus suidteri</name>
    <dbReference type="NCBI Taxonomy" id="861788"/>
    <lineage>
        <taxon>Eukaryota</taxon>
        <taxon>Metazoa</taxon>
        <taxon>Chordata</taxon>
        <taxon>Craniata</taxon>
        <taxon>Vertebrata</taxon>
        <taxon>Euteleostomi</taxon>
        <taxon>Actinopterygii</taxon>
        <taxon>Neopterygii</taxon>
        <taxon>Teleostei</taxon>
        <taxon>Protacanthopterygii</taxon>
        <taxon>Salmoniformes</taxon>
        <taxon>Salmonidae</taxon>
        <taxon>Coregoninae</taxon>
        <taxon>Coregonus</taxon>
    </lineage>
</organism>
<dbReference type="PANTHER" id="PTHR28666">
    <property type="entry name" value="TRANSMEMBRANE PROTEIN 240"/>
    <property type="match status" value="1"/>
</dbReference>
<keyword evidence="3" id="KW-1133">Transmembrane helix</keyword>